<keyword evidence="5 6" id="KW-0472">Membrane</keyword>
<evidence type="ECO:0000256" key="3">
    <source>
        <dbReference type="ARBA" id="ARBA00022692"/>
    </source>
</evidence>
<feature type="transmembrane region" description="Helical" evidence="6">
    <location>
        <begin position="360"/>
        <end position="382"/>
    </location>
</feature>
<dbReference type="InterPro" id="IPR002797">
    <property type="entry name" value="Polysacc_synth"/>
</dbReference>
<dbReference type="AlphaFoldDB" id="A0A5B7WYJ2"/>
<feature type="transmembrane region" description="Helical" evidence="6">
    <location>
        <begin position="214"/>
        <end position="235"/>
    </location>
</feature>
<evidence type="ECO:0000256" key="2">
    <source>
        <dbReference type="ARBA" id="ARBA00022475"/>
    </source>
</evidence>
<keyword evidence="8" id="KW-1185">Reference proteome</keyword>
<dbReference type="InterPro" id="IPR050833">
    <property type="entry name" value="Poly_Biosynth_Transport"/>
</dbReference>
<name>A0A5B7WYJ2_9FLAO</name>
<proteinExistence type="predicted"/>
<keyword evidence="2" id="KW-1003">Cell membrane</keyword>
<feature type="transmembrane region" description="Helical" evidence="6">
    <location>
        <begin position="446"/>
        <end position="466"/>
    </location>
</feature>
<feature type="transmembrane region" description="Helical" evidence="6">
    <location>
        <begin position="80"/>
        <end position="100"/>
    </location>
</feature>
<gene>
    <name evidence="7" type="ORF">FHG64_01870</name>
</gene>
<dbReference type="GO" id="GO:0005886">
    <property type="term" value="C:plasma membrane"/>
    <property type="evidence" value="ECO:0007669"/>
    <property type="project" value="UniProtKB-SubCell"/>
</dbReference>
<feature type="transmembrane region" description="Helical" evidence="6">
    <location>
        <begin position="247"/>
        <end position="266"/>
    </location>
</feature>
<keyword evidence="4 6" id="KW-1133">Transmembrane helix</keyword>
<evidence type="ECO:0000256" key="6">
    <source>
        <dbReference type="SAM" id="Phobius"/>
    </source>
</evidence>
<dbReference type="Pfam" id="PF01943">
    <property type="entry name" value="Polysacc_synt"/>
    <property type="match status" value="1"/>
</dbReference>
<evidence type="ECO:0000313" key="8">
    <source>
        <dbReference type="Proteomes" id="UP000309016"/>
    </source>
</evidence>
<feature type="transmembrane region" description="Helical" evidence="6">
    <location>
        <begin position="120"/>
        <end position="140"/>
    </location>
</feature>
<accession>A0A5B7WYJ2</accession>
<feature type="transmembrane region" description="Helical" evidence="6">
    <location>
        <begin position="38"/>
        <end position="60"/>
    </location>
</feature>
<feature type="transmembrane region" description="Helical" evidence="6">
    <location>
        <begin position="423"/>
        <end position="440"/>
    </location>
</feature>
<dbReference type="EMBL" id="CP040812">
    <property type="protein sequence ID" value="QCY68246.1"/>
    <property type="molecule type" value="Genomic_DNA"/>
</dbReference>
<organism evidence="7 8">
    <name type="scientific">Antarcticibacterium flavum</name>
    <dbReference type="NCBI Taxonomy" id="2058175"/>
    <lineage>
        <taxon>Bacteria</taxon>
        <taxon>Pseudomonadati</taxon>
        <taxon>Bacteroidota</taxon>
        <taxon>Flavobacteriia</taxon>
        <taxon>Flavobacteriales</taxon>
        <taxon>Flavobacteriaceae</taxon>
        <taxon>Antarcticibacterium</taxon>
    </lineage>
</organism>
<feature type="transmembrane region" description="Helical" evidence="6">
    <location>
        <begin position="388"/>
        <end position="411"/>
    </location>
</feature>
<comment type="subcellular location">
    <subcellularLocation>
        <location evidence="1">Cell membrane</location>
        <topology evidence="1">Multi-pass membrane protein</topology>
    </subcellularLocation>
</comment>
<feature type="transmembrane region" description="Helical" evidence="6">
    <location>
        <begin position="180"/>
        <end position="202"/>
    </location>
</feature>
<feature type="transmembrane region" description="Helical" evidence="6">
    <location>
        <begin position="300"/>
        <end position="324"/>
    </location>
</feature>
<sequence length="494" mass="55926">MGIIINQSFKNMVTTYFGFGIGAVNTLFLFTYFLEKEYYGLISFLLSAANLIWPLMAFGVHNTLVKFYSSYKTRETRDKFLTLILVLPLMVSLLLGLLGFFSYSLLLDYFSGGNELVQPYVWLIFVIAVATAYFEVFFAWSKVNYHSVFGNFMKEVFHRICITVLLFLVFLEVLSVEYFVYAMAGVFLLRAGAMQIYAFSLYKPKFNFSLPYNIASILKYSALILIAGSVAMILLDLDKVMIEHYLPIGEVAVYGIAVYIATVISVPQKAMHQITHPLTANLLNEKDREGLDDLYKRSSLSLLVVSALIFILIIVNLNMLYELIPEEYQMSTMIVLLISLVKLYDNMLGNNNSILFNSDYYRLVLVVGVFLAILAFVFNLIFIPLLGIFGAALATFLAFSIYNTSKIFLVFQKFKMHPFSRKTLIILLFTAVLTAGFYYWEFPFHPIINIILKSALVSIVYMGAALRFGFSSDVTGLVSGMYSKVTSSHKSGNP</sequence>
<reference evidence="7 8" key="1">
    <citation type="submission" date="2019-06" db="EMBL/GenBank/DDBJ databases">
        <title>Complete genome sequence of Antarcticibacterium flavum KCTC 52984T from an Antarctic marine sediment.</title>
        <authorList>
            <person name="Lee Y.M."/>
            <person name="Shin S.C."/>
        </authorList>
    </citation>
    <scope>NUCLEOTIDE SEQUENCE [LARGE SCALE GENOMIC DNA]</scope>
    <source>
        <strain evidence="7 8">KCTC 52984</strain>
    </source>
</reference>
<keyword evidence="3 6" id="KW-0812">Transmembrane</keyword>
<evidence type="ECO:0000313" key="7">
    <source>
        <dbReference type="EMBL" id="QCY68246.1"/>
    </source>
</evidence>
<dbReference type="KEGG" id="afla:FHG64_01870"/>
<feature type="transmembrane region" description="Helical" evidence="6">
    <location>
        <begin position="12"/>
        <end position="32"/>
    </location>
</feature>
<dbReference type="OrthoDB" id="88014at2"/>
<protein>
    <submittedName>
        <fullName evidence="7">Lipopolysaccharide biosynthesis protein</fullName>
    </submittedName>
</protein>
<feature type="transmembrane region" description="Helical" evidence="6">
    <location>
        <begin position="156"/>
        <end position="174"/>
    </location>
</feature>
<evidence type="ECO:0000256" key="5">
    <source>
        <dbReference type="ARBA" id="ARBA00023136"/>
    </source>
</evidence>
<evidence type="ECO:0000256" key="1">
    <source>
        <dbReference type="ARBA" id="ARBA00004651"/>
    </source>
</evidence>
<feature type="transmembrane region" description="Helical" evidence="6">
    <location>
        <begin position="330"/>
        <end position="348"/>
    </location>
</feature>
<dbReference type="Proteomes" id="UP000309016">
    <property type="component" value="Chromosome"/>
</dbReference>
<dbReference type="RefSeq" id="WP_139064822.1">
    <property type="nucleotide sequence ID" value="NZ_CP040812.1"/>
</dbReference>
<evidence type="ECO:0000256" key="4">
    <source>
        <dbReference type="ARBA" id="ARBA00022989"/>
    </source>
</evidence>
<dbReference type="PANTHER" id="PTHR30250:SF11">
    <property type="entry name" value="O-ANTIGEN TRANSPORTER-RELATED"/>
    <property type="match status" value="1"/>
</dbReference>
<dbReference type="PANTHER" id="PTHR30250">
    <property type="entry name" value="PST FAMILY PREDICTED COLANIC ACID TRANSPORTER"/>
    <property type="match status" value="1"/>
</dbReference>